<dbReference type="Gene3D" id="2.40.30.10">
    <property type="entry name" value="Translation factors"/>
    <property type="match status" value="1"/>
</dbReference>
<comment type="caution">
    <text evidence="6">The sequence shown here is derived from an EMBL/GenBank/DDBJ whole genome shotgun (WGS) entry which is preliminary data.</text>
</comment>
<keyword evidence="3" id="KW-0274">FAD</keyword>
<dbReference type="EMBL" id="PGCL01000003">
    <property type="protein sequence ID" value="TAJ43948.1"/>
    <property type="molecule type" value="Genomic_DNA"/>
</dbReference>
<feature type="domain" description="RsdA/BaiN/AoA(So)-like insert" evidence="5">
    <location>
        <begin position="192"/>
        <end position="349"/>
    </location>
</feature>
<name>A0A483CPB0_9EURY</name>
<dbReference type="InterPro" id="IPR036188">
    <property type="entry name" value="FAD/NAD-bd_sf"/>
</dbReference>
<sequence length="411" mass="42905">MDRPAVVVIGGGPAGLFCALRAAEGGLDVLLLEKKPLCGRKLLVTGSGQCNLTHEGSVRDFLPHYGDNGAFLKPALMNFTNRDLITFFEERGLPTGTDAGGKIFPASRRAADVLSVLLEGCRRAGVEICSGAAVRAVGRDEDGFVVETESATIHCDALVVATGGASYPATGSTGDGYGFARAFGHTIAPIGPALASIEVEEYPFAGCAGISFSSVTLALFRGGKKVREVSGDLLFTHTGLSGPAVLHLSRYLLAGDGVRVSFLTPADGERLAQALVEASAAHGTRQVKTVLAGFPLPERFLRQVLLMAEIDPALPCAHLSRAARNRLIALLTGWTCGVAAVEGLDTAMVTRGGVSLAEVNRKTMESGLVPGLFFIGEVLDIDGDTGGYNLQAAFSTAALAARRLIEVHRTE</sequence>
<evidence type="ECO:0000256" key="1">
    <source>
        <dbReference type="ARBA" id="ARBA00001974"/>
    </source>
</evidence>
<dbReference type="PRINTS" id="PR00411">
    <property type="entry name" value="PNDRDTASEI"/>
</dbReference>
<dbReference type="Pfam" id="PF03486">
    <property type="entry name" value="HI0933_like"/>
    <property type="match status" value="1"/>
</dbReference>
<dbReference type="SUPFAM" id="SSF51905">
    <property type="entry name" value="FAD/NAD(P)-binding domain"/>
    <property type="match status" value="1"/>
</dbReference>
<organism evidence="6 7">
    <name type="scientific">Methanofollis fontis</name>
    <dbReference type="NCBI Taxonomy" id="2052832"/>
    <lineage>
        <taxon>Archaea</taxon>
        <taxon>Methanobacteriati</taxon>
        <taxon>Methanobacteriota</taxon>
        <taxon>Stenosarchaea group</taxon>
        <taxon>Methanomicrobia</taxon>
        <taxon>Methanomicrobiales</taxon>
        <taxon>Methanomicrobiaceae</taxon>
        <taxon>Methanofollis</taxon>
    </lineage>
</organism>
<dbReference type="InterPro" id="IPR055178">
    <property type="entry name" value="RsdA/BaiN/AoA(So)-like_dom"/>
</dbReference>
<keyword evidence="7" id="KW-1185">Reference proteome</keyword>
<evidence type="ECO:0000313" key="7">
    <source>
        <dbReference type="Proteomes" id="UP000292580"/>
    </source>
</evidence>
<gene>
    <name evidence="6" type="ORF">CUJ86_07795</name>
</gene>
<dbReference type="OrthoDB" id="11867at2157"/>
<evidence type="ECO:0000259" key="5">
    <source>
        <dbReference type="Pfam" id="PF22780"/>
    </source>
</evidence>
<dbReference type="InterPro" id="IPR004792">
    <property type="entry name" value="BaiN-like"/>
</dbReference>
<dbReference type="InterPro" id="IPR057661">
    <property type="entry name" value="RsdA/BaiN/AoA(So)_Rossmann"/>
</dbReference>
<feature type="domain" description="RsdA/BaiN/AoA(So)-like Rossmann fold-like" evidence="4">
    <location>
        <begin position="5"/>
        <end position="402"/>
    </location>
</feature>
<protein>
    <submittedName>
        <fullName evidence="6">NAD(P)/FAD-dependent oxidoreductase</fullName>
    </submittedName>
</protein>
<comment type="cofactor">
    <cofactor evidence="1">
        <name>FAD</name>
        <dbReference type="ChEBI" id="CHEBI:57692"/>
    </cofactor>
</comment>
<dbReference type="PANTHER" id="PTHR42887">
    <property type="entry name" value="OS12G0638800 PROTEIN"/>
    <property type="match status" value="1"/>
</dbReference>
<evidence type="ECO:0000259" key="4">
    <source>
        <dbReference type="Pfam" id="PF03486"/>
    </source>
</evidence>
<dbReference type="Pfam" id="PF22780">
    <property type="entry name" value="HI0933_like_1st"/>
    <property type="match status" value="1"/>
</dbReference>
<proteinExistence type="predicted"/>
<evidence type="ECO:0000256" key="3">
    <source>
        <dbReference type="ARBA" id="ARBA00022827"/>
    </source>
</evidence>
<dbReference type="NCBIfam" id="TIGR00275">
    <property type="entry name" value="aminoacetone oxidase family FAD-binding enzyme"/>
    <property type="match status" value="1"/>
</dbReference>
<accession>A0A483CPB0</accession>
<evidence type="ECO:0000313" key="6">
    <source>
        <dbReference type="EMBL" id="TAJ43948.1"/>
    </source>
</evidence>
<dbReference type="Gene3D" id="1.10.8.260">
    <property type="entry name" value="HI0933 insert domain-like"/>
    <property type="match status" value="1"/>
</dbReference>
<evidence type="ECO:0000256" key="2">
    <source>
        <dbReference type="ARBA" id="ARBA00022630"/>
    </source>
</evidence>
<keyword evidence="2" id="KW-0285">Flavoprotein</keyword>
<reference evidence="6 7" key="1">
    <citation type="submission" date="2017-11" db="EMBL/GenBank/DDBJ databases">
        <title>Isolation and Characterization of Methanofollis Species from Methane Seep Offshore SW Taiwan.</title>
        <authorList>
            <person name="Teng N.-H."/>
            <person name="Lai M.-C."/>
            <person name="Chen S.-C."/>
        </authorList>
    </citation>
    <scope>NUCLEOTIDE SEQUENCE [LARGE SCALE GENOMIC DNA]</scope>
    <source>
        <strain evidence="6 7">FWC-SCC2</strain>
    </source>
</reference>
<dbReference type="Proteomes" id="UP000292580">
    <property type="component" value="Unassembled WGS sequence"/>
</dbReference>
<dbReference type="AlphaFoldDB" id="A0A483CPB0"/>
<dbReference type="PANTHER" id="PTHR42887:SF2">
    <property type="entry name" value="OS12G0638800 PROTEIN"/>
    <property type="match status" value="1"/>
</dbReference>
<dbReference type="Gene3D" id="3.50.50.60">
    <property type="entry name" value="FAD/NAD(P)-binding domain"/>
    <property type="match status" value="1"/>
</dbReference>
<dbReference type="PRINTS" id="PR00368">
    <property type="entry name" value="FADPNR"/>
</dbReference>
<dbReference type="SUPFAM" id="SSF160996">
    <property type="entry name" value="HI0933 insert domain-like"/>
    <property type="match status" value="1"/>
</dbReference>
<dbReference type="InterPro" id="IPR023166">
    <property type="entry name" value="BaiN-like_dom_sf"/>
</dbReference>
<dbReference type="RefSeq" id="WP_130647009.1">
    <property type="nucleotide sequence ID" value="NZ_PGCL01000003.1"/>
</dbReference>